<gene>
    <name evidence="2" type="ORF">CH341_15040</name>
</gene>
<evidence type="ECO:0000256" key="1">
    <source>
        <dbReference type="SAM" id="Phobius"/>
    </source>
</evidence>
<evidence type="ECO:0000313" key="3">
    <source>
        <dbReference type="Proteomes" id="UP000249130"/>
    </source>
</evidence>
<feature type="transmembrane region" description="Helical" evidence="1">
    <location>
        <begin position="20"/>
        <end position="53"/>
    </location>
</feature>
<accession>A0A327L6M7</accession>
<proteinExistence type="predicted"/>
<dbReference type="EMBL" id="NPEX01000096">
    <property type="protein sequence ID" value="RAI43288.1"/>
    <property type="molecule type" value="Genomic_DNA"/>
</dbReference>
<dbReference type="RefSeq" id="WP_111419838.1">
    <property type="nucleotide sequence ID" value="NZ_NPEX01000096.1"/>
</dbReference>
<keyword evidence="1" id="KW-1133">Transmembrane helix</keyword>
<keyword evidence="1" id="KW-0472">Membrane</keyword>
<name>A0A327L6M7_9BRAD</name>
<evidence type="ECO:0000313" key="2">
    <source>
        <dbReference type="EMBL" id="RAI43288.1"/>
    </source>
</evidence>
<comment type="caution">
    <text evidence="2">The sequence shown here is derived from an EMBL/GenBank/DDBJ whole genome shotgun (WGS) entry which is preliminary data.</text>
</comment>
<organism evidence="2 3">
    <name type="scientific">Rhodoplanes roseus</name>
    <dbReference type="NCBI Taxonomy" id="29409"/>
    <lineage>
        <taxon>Bacteria</taxon>
        <taxon>Pseudomonadati</taxon>
        <taxon>Pseudomonadota</taxon>
        <taxon>Alphaproteobacteria</taxon>
        <taxon>Hyphomicrobiales</taxon>
        <taxon>Nitrobacteraceae</taxon>
        <taxon>Rhodoplanes</taxon>
    </lineage>
</organism>
<dbReference type="AlphaFoldDB" id="A0A327L6M7"/>
<keyword evidence="1" id="KW-0812">Transmembrane</keyword>
<reference evidence="2 3" key="1">
    <citation type="submission" date="2017-07" db="EMBL/GenBank/DDBJ databases">
        <title>Draft Genome Sequences of Select Purple Nonsulfur Bacteria.</title>
        <authorList>
            <person name="Lasarre B."/>
            <person name="Mckinlay J.B."/>
        </authorList>
    </citation>
    <scope>NUCLEOTIDE SEQUENCE [LARGE SCALE GENOMIC DNA]</scope>
    <source>
        <strain evidence="2 3">DSM 5909</strain>
    </source>
</reference>
<dbReference type="Proteomes" id="UP000249130">
    <property type="component" value="Unassembled WGS sequence"/>
</dbReference>
<sequence>MDETSQKIVIVDLRIPFFRLVLFLVKLSLAAIPAALIIAALGFVLTALLATLFGGHMDVMMRRWTM</sequence>
<keyword evidence="3" id="KW-1185">Reference proteome</keyword>
<protein>
    <submittedName>
        <fullName evidence="2">Uncharacterized protein</fullName>
    </submittedName>
</protein>